<sequence>MKAKILIVDDQAEIRRLVRYALEDSGHALFEAANGALALQIARAIKPDLVVLDQMMPGMDGLELLASLKSEPELSHVLVLMLTANAEGRDKQAALSAGANYFLTKPFAPAKLVDLVTVMLKARPGLQ</sequence>
<keyword evidence="4" id="KW-0238">DNA-binding</keyword>
<evidence type="ECO:0000313" key="8">
    <source>
        <dbReference type="EMBL" id="MBH9577370.1"/>
    </source>
</evidence>
<keyword evidence="5" id="KW-0804">Transcription</keyword>
<evidence type="ECO:0000256" key="3">
    <source>
        <dbReference type="ARBA" id="ARBA00023015"/>
    </source>
</evidence>
<reference evidence="8" key="1">
    <citation type="submission" date="2020-12" db="EMBL/GenBank/DDBJ databases">
        <title>The genome sequence of Inhella sp. 1Y17.</title>
        <authorList>
            <person name="Liu Y."/>
        </authorList>
    </citation>
    <scope>NUCLEOTIDE SEQUENCE</scope>
    <source>
        <strain evidence="8">1Y17</strain>
    </source>
</reference>
<accession>A0A931NIA5</accession>
<comment type="caution">
    <text evidence="8">The sequence shown here is derived from an EMBL/GenBank/DDBJ whole genome shotgun (WGS) entry which is preliminary data.</text>
</comment>
<dbReference type="EMBL" id="JAEDAK010000006">
    <property type="protein sequence ID" value="MBH9577370.1"/>
    <property type="molecule type" value="Genomic_DNA"/>
</dbReference>
<evidence type="ECO:0000313" key="9">
    <source>
        <dbReference type="Proteomes" id="UP000613266"/>
    </source>
</evidence>
<evidence type="ECO:0000256" key="4">
    <source>
        <dbReference type="ARBA" id="ARBA00023125"/>
    </source>
</evidence>
<dbReference type="SUPFAM" id="SSF52172">
    <property type="entry name" value="CheY-like"/>
    <property type="match status" value="1"/>
</dbReference>
<keyword evidence="3" id="KW-0805">Transcription regulation</keyword>
<dbReference type="PANTHER" id="PTHR44591">
    <property type="entry name" value="STRESS RESPONSE REGULATOR PROTEIN 1"/>
    <property type="match status" value="1"/>
</dbReference>
<dbReference type="FunFam" id="3.40.50.2300:FF:000001">
    <property type="entry name" value="DNA-binding response regulator PhoB"/>
    <property type="match status" value="1"/>
</dbReference>
<evidence type="ECO:0000256" key="1">
    <source>
        <dbReference type="ARBA" id="ARBA00022553"/>
    </source>
</evidence>
<evidence type="ECO:0000256" key="6">
    <source>
        <dbReference type="PROSITE-ProRule" id="PRU00169"/>
    </source>
</evidence>
<dbReference type="GO" id="GO:0000160">
    <property type="term" value="P:phosphorelay signal transduction system"/>
    <property type="evidence" value="ECO:0007669"/>
    <property type="project" value="UniProtKB-KW"/>
</dbReference>
<evidence type="ECO:0000256" key="2">
    <source>
        <dbReference type="ARBA" id="ARBA00023012"/>
    </source>
</evidence>
<keyword evidence="1 6" id="KW-0597">Phosphoprotein</keyword>
<dbReference type="Gene3D" id="3.40.50.2300">
    <property type="match status" value="1"/>
</dbReference>
<dbReference type="Pfam" id="PF00072">
    <property type="entry name" value="Response_reg"/>
    <property type="match status" value="1"/>
</dbReference>
<feature type="domain" description="Response regulatory" evidence="7">
    <location>
        <begin position="4"/>
        <end position="120"/>
    </location>
</feature>
<evidence type="ECO:0000256" key="5">
    <source>
        <dbReference type="ARBA" id="ARBA00023163"/>
    </source>
</evidence>
<dbReference type="PANTHER" id="PTHR44591:SF3">
    <property type="entry name" value="RESPONSE REGULATORY DOMAIN-CONTAINING PROTEIN"/>
    <property type="match status" value="1"/>
</dbReference>
<evidence type="ECO:0000259" key="7">
    <source>
        <dbReference type="PROSITE" id="PS50110"/>
    </source>
</evidence>
<gene>
    <name evidence="8" type="ORF">I7X39_10710</name>
</gene>
<organism evidence="8 9">
    <name type="scientific">Inhella proteolytica</name>
    <dbReference type="NCBI Taxonomy" id="2795029"/>
    <lineage>
        <taxon>Bacteria</taxon>
        <taxon>Pseudomonadati</taxon>
        <taxon>Pseudomonadota</taxon>
        <taxon>Betaproteobacteria</taxon>
        <taxon>Burkholderiales</taxon>
        <taxon>Sphaerotilaceae</taxon>
        <taxon>Inhella</taxon>
    </lineage>
</organism>
<proteinExistence type="predicted"/>
<name>A0A931NIA5_9BURK</name>
<dbReference type="Proteomes" id="UP000613266">
    <property type="component" value="Unassembled WGS sequence"/>
</dbReference>
<dbReference type="InterPro" id="IPR050595">
    <property type="entry name" value="Bact_response_regulator"/>
</dbReference>
<dbReference type="InterPro" id="IPR001789">
    <property type="entry name" value="Sig_transdc_resp-reg_receiver"/>
</dbReference>
<dbReference type="PROSITE" id="PS50110">
    <property type="entry name" value="RESPONSE_REGULATORY"/>
    <property type="match status" value="1"/>
</dbReference>
<keyword evidence="9" id="KW-1185">Reference proteome</keyword>
<dbReference type="AlphaFoldDB" id="A0A931NIA5"/>
<feature type="modified residue" description="4-aspartylphosphate" evidence="6">
    <location>
        <position position="53"/>
    </location>
</feature>
<dbReference type="RefSeq" id="WP_198111140.1">
    <property type="nucleotide sequence ID" value="NZ_JAEDAK010000006.1"/>
</dbReference>
<dbReference type="InterPro" id="IPR011006">
    <property type="entry name" value="CheY-like_superfamily"/>
</dbReference>
<protein>
    <submittedName>
        <fullName evidence="8">Response regulator</fullName>
    </submittedName>
</protein>
<keyword evidence="2" id="KW-0902">Two-component regulatory system</keyword>
<dbReference type="SMART" id="SM00448">
    <property type="entry name" value="REC"/>
    <property type="match status" value="1"/>
</dbReference>
<dbReference type="GO" id="GO:0003677">
    <property type="term" value="F:DNA binding"/>
    <property type="evidence" value="ECO:0007669"/>
    <property type="project" value="UniProtKB-KW"/>
</dbReference>